<evidence type="ECO:0000259" key="1">
    <source>
        <dbReference type="PROSITE" id="PS50943"/>
    </source>
</evidence>
<dbReference type="SUPFAM" id="SSF47413">
    <property type="entry name" value="lambda repressor-like DNA-binding domains"/>
    <property type="match status" value="1"/>
</dbReference>
<gene>
    <name evidence="2" type="ORF">GCM10010211_36620</name>
</gene>
<dbReference type="SMART" id="SM00530">
    <property type="entry name" value="HTH_XRE"/>
    <property type="match status" value="1"/>
</dbReference>
<evidence type="ECO:0000313" key="2">
    <source>
        <dbReference type="EMBL" id="GGU67855.1"/>
    </source>
</evidence>
<dbReference type="Gene3D" id="1.10.260.40">
    <property type="entry name" value="lambda repressor-like DNA-binding domains"/>
    <property type="match status" value="1"/>
</dbReference>
<accession>A0ABQ2V4R3</accession>
<dbReference type="Pfam" id="PF19054">
    <property type="entry name" value="DUF5753"/>
    <property type="match status" value="1"/>
</dbReference>
<dbReference type="InterPro" id="IPR010982">
    <property type="entry name" value="Lambda_DNA-bd_dom_sf"/>
</dbReference>
<name>A0ABQ2V4R3_9ACTN</name>
<dbReference type="InterPro" id="IPR001387">
    <property type="entry name" value="Cro/C1-type_HTH"/>
</dbReference>
<reference evidence="3" key="1">
    <citation type="journal article" date="2019" name="Int. J. Syst. Evol. Microbiol.">
        <title>The Global Catalogue of Microorganisms (GCM) 10K type strain sequencing project: providing services to taxonomists for standard genome sequencing and annotation.</title>
        <authorList>
            <consortium name="The Broad Institute Genomics Platform"/>
            <consortium name="The Broad Institute Genome Sequencing Center for Infectious Disease"/>
            <person name="Wu L."/>
            <person name="Ma J."/>
        </authorList>
    </citation>
    <scope>NUCLEOTIDE SEQUENCE [LARGE SCALE GENOMIC DNA]</scope>
    <source>
        <strain evidence="3">JCM 3399</strain>
    </source>
</reference>
<sequence>MNSDGGGERASVALRVFGGQLKLFRELASLSREELGRRLGYASHTIKSYELAQRIPDPATVERADELLGANGVLRAAIPLLDEVRYPKFFRDLPKLEMKCMTRYSHDPHCVPGLLQTEDYARAVMGWRVPAFTEGELECHVGARLDRQVLLTREDHPAVHFIVEQSALERPMGGRKVHRTQLERVLERTQLRNVSLQVMPTDVEHPGLDGSIVLLETTEPRWLGYVEGNAESQLVSDRQKVRNLTQRYAMMRTQALSTRESTEFIEKLAGRV</sequence>
<evidence type="ECO:0000313" key="3">
    <source>
        <dbReference type="Proteomes" id="UP000654471"/>
    </source>
</evidence>
<keyword evidence="3" id="KW-1185">Reference proteome</keyword>
<dbReference type="PROSITE" id="PS50943">
    <property type="entry name" value="HTH_CROC1"/>
    <property type="match status" value="1"/>
</dbReference>
<feature type="domain" description="HTH cro/C1-type" evidence="1">
    <location>
        <begin position="21"/>
        <end position="75"/>
    </location>
</feature>
<protein>
    <submittedName>
        <fullName evidence="2">Transcriptional regulator</fullName>
    </submittedName>
</protein>
<proteinExistence type="predicted"/>
<comment type="caution">
    <text evidence="2">The sequence shown here is derived from an EMBL/GenBank/DDBJ whole genome shotgun (WGS) entry which is preliminary data.</text>
</comment>
<dbReference type="InterPro" id="IPR043917">
    <property type="entry name" value="DUF5753"/>
</dbReference>
<dbReference type="Proteomes" id="UP000654471">
    <property type="component" value="Unassembled WGS sequence"/>
</dbReference>
<organism evidence="2 3">
    <name type="scientific">Streptomyces albospinus</name>
    <dbReference type="NCBI Taxonomy" id="285515"/>
    <lineage>
        <taxon>Bacteria</taxon>
        <taxon>Bacillati</taxon>
        <taxon>Actinomycetota</taxon>
        <taxon>Actinomycetes</taxon>
        <taxon>Kitasatosporales</taxon>
        <taxon>Streptomycetaceae</taxon>
        <taxon>Streptomyces</taxon>
    </lineage>
</organism>
<dbReference type="Pfam" id="PF13560">
    <property type="entry name" value="HTH_31"/>
    <property type="match status" value="1"/>
</dbReference>
<dbReference type="CDD" id="cd00093">
    <property type="entry name" value="HTH_XRE"/>
    <property type="match status" value="1"/>
</dbReference>
<dbReference type="EMBL" id="BMRP01000011">
    <property type="protein sequence ID" value="GGU67855.1"/>
    <property type="molecule type" value="Genomic_DNA"/>
</dbReference>